<dbReference type="RefSeq" id="WP_108885971.1">
    <property type="nucleotide sequence ID" value="NZ_OMOJ01000003.1"/>
</dbReference>
<dbReference type="AlphaFoldDB" id="A0A2R8AVP3"/>
<keyword evidence="4" id="KW-0969">Cilium</keyword>
<evidence type="ECO:0000256" key="2">
    <source>
        <dbReference type="SAM" id="MobiDB-lite"/>
    </source>
</evidence>
<reference evidence="5" key="1">
    <citation type="submission" date="2018-03" db="EMBL/GenBank/DDBJ databases">
        <authorList>
            <person name="Rodrigo-Torres L."/>
            <person name="Arahal R. D."/>
            <person name="Lucena T."/>
        </authorList>
    </citation>
    <scope>NUCLEOTIDE SEQUENCE [LARGE SCALE GENOMIC DNA]</scope>
    <source>
        <strain evidence="5">CECT 8871</strain>
    </source>
</reference>
<keyword evidence="5" id="KW-1185">Reference proteome</keyword>
<dbReference type="SUPFAM" id="SSF160544">
    <property type="entry name" value="EscU C-terminal domain-like"/>
    <property type="match status" value="1"/>
</dbReference>
<evidence type="ECO:0000256" key="3">
    <source>
        <dbReference type="SAM" id="Phobius"/>
    </source>
</evidence>
<keyword evidence="3" id="KW-0472">Membrane</keyword>
<feature type="transmembrane region" description="Helical" evidence="3">
    <location>
        <begin position="32"/>
        <end position="52"/>
    </location>
</feature>
<keyword evidence="3" id="KW-1133">Transmembrane helix</keyword>
<dbReference type="InterPro" id="IPR029025">
    <property type="entry name" value="T3SS_substrate_exporter_C"/>
</dbReference>
<dbReference type="PANTHER" id="PTHR30531:SF12">
    <property type="entry name" value="FLAGELLAR BIOSYNTHETIC PROTEIN FLHB"/>
    <property type="match status" value="1"/>
</dbReference>
<keyword evidence="3" id="KW-0812">Transmembrane</keyword>
<name>A0A2R8AVP3_9RHOB</name>
<keyword evidence="4" id="KW-0966">Cell projection</keyword>
<evidence type="ECO:0000256" key="1">
    <source>
        <dbReference type="ARBA" id="ARBA00010690"/>
    </source>
</evidence>
<dbReference type="InterPro" id="IPR006135">
    <property type="entry name" value="T3SS_substrate_exporter"/>
</dbReference>
<dbReference type="Pfam" id="PF01312">
    <property type="entry name" value="Bac_export_2"/>
    <property type="match status" value="1"/>
</dbReference>
<organism evidence="4 5">
    <name type="scientific">Pseudoprimorskyibacter insulae</name>
    <dbReference type="NCBI Taxonomy" id="1695997"/>
    <lineage>
        <taxon>Bacteria</taxon>
        <taxon>Pseudomonadati</taxon>
        <taxon>Pseudomonadota</taxon>
        <taxon>Alphaproteobacteria</taxon>
        <taxon>Rhodobacterales</taxon>
        <taxon>Paracoccaceae</taxon>
        <taxon>Pseudoprimorskyibacter</taxon>
    </lineage>
</organism>
<dbReference type="PRINTS" id="PR00950">
    <property type="entry name" value="TYPE3IMSPROT"/>
</dbReference>
<dbReference type="OrthoDB" id="9807950at2"/>
<proteinExistence type="inferred from homology"/>
<feature type="region of interest" description="Disordered" evidence="2">
    <location>
        <begin position="1"/>
        <end position="22"/>
    </location>
</feature>
<protein>
    <submittedName>
        <fullName evidence="4">Flagellar biosynthetic protein FlhB</fullName>
    </submittedName>
</protein>
<sequence>MADDGQEKTEEPTPKKKEQAREDGKLITSKEMFVFTSIAAATLGILIATQLLPGLTGKWARGFVIEHPSKLDDLMLERLGSAILWVLMSGIIVGIPLMGVTVLTQAGMGGLNFAPKALGFKFNKLDPLKGMKRMVSLKSLVELAKAVLKVVFLIGSAIFVVIPSLPAIDRMASMSPGDGAALLGTTTLQVLSAMTIALGVIGALDLVWQIHTMLKDLRMSKQEIKEEFKESEGSPELKGQIRRKQNEAAMRAKQRAALPNVDQATAIVTNPTHFAVALRYVPEEQSAPVILAMGRGGMAQQVIERGKKAKVTIVRVPPLARALYYTGGIGSEISVQLYSAVATLLAHVWRIEHGQPTDLPDIDLPPELQLDENGRPQSRK</sequence>
<feature type="transmembrane region" description="Helical" evidence="3">
    <location>
        <begin position="146"/>
        <end position="168"/>
    </location>
</feature>
<gene>
    <name evidence="4" type="primary">flhB_1</name>
    <name evidence="4" type="ORF">PRI8871_01895</name>
</gene>
<accession>A0A2R8AVP3</accession>
<dbReference type="Proteomes" id="UP000244904">
    <property type="component" value="Unassembled WGS sequence"/>
</dbReference>
<comment type="similarity">
    <text evidence="1">Belongs to the type III secretion exporter family.</text>
</comment>
<feature type="transmembrane region" description="Helical" evidence="3">
    <location>
        <begin position="188"/>
        <end position="208"/>
    </location>
</feature>
<dbReference type="GO" id="GO:0005886">
    <property type="term" value="C:plasma membrane"/>
    <property type="evidence" value="ECO:0007669"/>
    <property type="project" value="TreeGrafter"/>
</dbReference>
<evidence type="ECO:0000313" key="5">
    <source>
        <dbReference type="Proteomes" id="UP000244904"/>
    </source>
</evidence>
<dbReference type="PANTHER" id="PTHR30531">
    <property type="entry name" value="FLAGELLAR BIOSYNTHETIC PROTEIN FLHB"/>
    <property type="match status" value="1"/>
</dbReference>
<dbReference type="Gene3D" id="3.40.1690.10">
    <property type="entry name" value="secretion proteins EscU"/>
    <property type="match status" value="1"/>
</dbReference>
<dbReference type="EMBL" id="OMOJ01000003">
    <property type="protein sequence ID" value="SPF80093.1"/>
    <property type="molecule type" value="Genomic_DNA"/>
</dbReference>
<dbReference type="GO" id="GO:0009306">
    <property type="term" value="P:protein secretion"/>
    <property type="evidence" value="ECO:0007669"/>
    <property type="project" value="InterPro"/>
</dbReference>
<feature type="transmembrane region" description="Helical" evidence="3">
    <location>
        <begin position="82"/>
        <end position="103"/>
    </location>
</feature>
<evidence type="ECO:0000313" key="4">
    <source>
        <dbReference type="EMBL" id="SPF80093.1"/>
    </source>
</evidence>
<keyword evidence="4" id="KW-0282">Flagellum</keyword>
<feature type="region of interest" description="Disordered" evidence="2">
    <location>
        <begin position="360"/>
        <end position="380"/>
    </location>
</feature>